<dbReference type="PANTHER" id="PTHR11614">
    <property type="entry name" value="PHOSPHOLIPASE-RELATED"/>
    <property type="match status" value="1"/>
</dbReference>
<dbReference type="KEGG" id="geh:HYN69_12485"/>
<reference evidence="2 3" key="1">
    <citation type="submission" date="2018-04" db="EMBL/GenBank/DDBJ databases">
        <title>Genome sequencing of Gemmobacter.</title>
        <authorList>
            <person name="Yi H."/>
            <person name="Baek M.-G."/>
        </authorList>
    </citation>
    <scope>NUCLEOTIDE SEQUENCE [LARGE SCALE GENOMIC DNA]</scope>
    <source>
        <strain evidence="2 3">HYN0069</strain>
    </source>
</reference>
<gene>
    <name evidence="2" type="ORF">HYN69_12485</name>
</gene>
<dbReference type="EMBL" id="CP028918">
    <property type="protein sequence ID" value="AWB49211.1"/>
    <property type="molecule type" value="Genomic_DNA"/>
</dbReference>
<dbReference type="OrthoDB" id="9788260at2"/>
<dbReference type="SUPFAM" id="SSF53474">
    <property type="entry name" value="alpha/beta-Hydrolases"/>
    <property type="match status" value="1"/>
</dbReference>
<proteinExistence type="predicted"/>
<dbReference type="Gene3D" id="3.40.50.1820">
    <property type="entry name" value="alpha/beta hydrolase"/>
    <property type="match status" value="1"/>
</dbReference>
<name>A0A2S0UN38_9RHOB</name>
<dbReference type="Proteomes" id="UP000244496">
    <property type="component" value="Chromosome"/>
</dbReference>
<dbReference type="InterPro" id="IPR029058">
    <property type="entry name" value="AB_hydrolase_fold"/>
</dbReference>
<dbReference type="Pfam" id="PF12146">
    <property type="entry name" value="Hydrolase_4"/>
    <property type="match status" value="1"/>
</dbReference>
<dbReference type="AlphaFoldDB" id="A0A2S0UN38"/>
<sequence length="320" mass="34305">MTAAAQAPASYPAAPFHADVAQGPAGGYALWLTAADGVRLRLGIWPEGSKGTVLILPGRTEYIEKYGRAAEDLRRRGYATAVLDFRGQGLAARPNADRMLGHVDHFDEYQRDLAAMLAAARAQGLPEPFYMIAHSMGGCIGLRALMNRFPVKAVVLSGPMLGVNLAPWIKPFTGAVGAMLGPFRQTYRYAPGTSAQAYLLSAPAHGNMLTSDHDMWDYMRHQVATHPDLALGGPSLGWVHAALQECGALSNLPAPDVPCVTALGTAERVVATLPVHLRMAGWKNGRLDLYAGAEHEVMMETPSHRARFFDSAAALFAAHP</sequence>
<feature type="domain" description="Serine aminopeptidase S33" evidence="1">
    <location>
        <begin position="49"/>
        <end position="301"/>
    </location>
</feature>
<dbReference type="RefSeq" id="WP_108436028.1">
    <property type="nucleotide sequence ID" value="NZ_CP028918.1"/>
</dbReference>
<protein>
    <submittedName>
        <fullName evidence="2">Alpha/beta hydrolase</fullName>
    </submittedName>
</protein>
<evidence type="ECO:0000259" key="1">
    <source>
        <dbReference type="Pfam" id="PF12146"/>
    </source>
</evidence>
<dbReference type="InterPro" id="IPR051044">
    <property type="entry name" value="MAG_DAG_Lipase"/>
</dbReference>
<dbReference type="InterPro" id="IPR022742">
    <property type="entry name" value="Hydrolase_4"/>
</dbReference>
<evidence type="ECO:0000313" key="3">
    <source>
        <dbReference type="Proteomes" id="UP000244496"/>
    </source>
</evidence>
<keyword evidence="3" id="KW-1185">Reference proteome</keyword>
<organism evidence="2 3">
    <name type="scientific">Paragemmobacter aquarius</name>
    <dbReference type="NCBI Taxonomy" id="2169400"/>
    <lineage>
        <taxon>Bacteria</taxon>
        <taxon>Pseudomonadati</taxon>
        <taxon>Pseudomonadota</taxon>
        <taxon>Alphaproteobacteria</taxon>
        <taxon>Rhodobacterales</taxon>
        <taxon>Paracoccaceae</taxon>
        <taxon>Paragemmobacter</taxon>
    </lineage>
</organism>
<evidence type="ECO:0000313" key="2">
    <source>
        <dbReference type="EMBL" id="AWB49211.1"/>
    </source>
</evidence>
<accession>A0A2S0UN38</accession>
<dbReference type="GO" id="GO:0016787">
    <property type="term" value="F:hydrolase activity"/>
    <property type="evidence" value="ECO:0007669"/>
    <property type="project" value="UniProtKB-KW"/>
</dbReference>
<keyword evidence="2" id="KW-0378">Hydrolase</keyword>